<accession>A0ABQ2MV06</accession>
<evidence type="ECO:0000313" key="3">
    <source>
        <dbReference type="Proteomes" id="UP000656881"/>
    </source>
</evidence>
<dbReference type="Proteomes" id="UP000656881">
    <property type="component" value="Unassembled WGS sequence"/>
</dbReference>
<keyword evidence="3" id="KW-1185">Reference proteome</keyword>
<evidence type="ECO:0000313" key="2">
    <source>
        <dbReference type="EMBL" id="GGO59300.1"/>
    </source>
</evidence>
<dbReference type="EMBL" id="BMNG01000027">
    <property type="protein sequence ID" value="GGO59300.1"/>
    <property type="molecule type" value="Genomic_DNA"/>
</dbReference>
<proteinExistence type="predicted"/>
<name>A0ABQ2MV06_9ACTN</name>
<protein>
    <submittedName>
        <fullName evidence="2">Uncharacterized protein</fullName>
    </submittedName>
</protein>
<dbReference type="RefSeq" id="WP_229697686.1">
    <property type="nucleotide sequence ID" value="NZ_BMNG01000027.1"/>
</dbReference>
<sequence length="123" mass="13794">MPQRGRSVPAGQARQDHRQGRATEWIHWQSGTAQLLPRLIARRSRGPLPHCPQGPDRDAVVGLCPETGRARLSYRAEEIFEENTRPLANPLASPDDIKDLGGWTLHRFRHRALPHDAEDGTSP</sequence>
<reference evidence="3" key="1">
    <citation type="journal article" date="2019" name="Int. J. Syst. Evol. Microbiol.">
        <title>The Global Catalogue of Microorganisms (GCM) 10K type strain sequencing project: providing services to taxonomists for standard genome sequencing and annotation.</title>
        <authorList>
            <consortium name="The Broad Institute Genomics Platform"/>
            <consortium name="The Broad Institute Genome Sequencing Center for Infectious Disease"/>
            <person name="Wu L."/>
            <person name="Ma J."/>
        </authorList>
    </citation>
    <scope>NUCLEOTIDE SEQUENCE [LARGE SCALE GENOMIC DNA]</scope>
    <source>
        <strain evidence="3">CGMCC 4.7349</strain>
    </source>
</reference>
<organism evidence="2 3">
    <name type="scientific">Streptomyces lasiicapitis</name>
    <dbReference type="NCBI Taxonomy" id="1923961"/>
    <lineage>
        <taxon>Bacteria</taxon>
        <taxon>Bacillati</taxon>
        <taxon>Actinomycetota</taxon>
        <taxon>Actinomycetes</taxon>
        <taxon>Kitasatosporales</taxon>
        <taxon>Streptomycetaceae</taxon>
        <taxon>Streptomyces</taxon>
    </lineage>
</organism>
<gene>
    <name evidence="2" type="ORF">GCM10012286_80590</name>
</gene>
<comment type="caution">
    <text evidence="2">The sequence shown here is derived from an EMBL/GenBank/DDBJ whole genome shotgun (WGS) entry which is preliminary data.</text>
</comment>
<evidence type="ECO:0000256" key="1">
    <source>
        <dbReference type="SAM" id="MobiDB-lite"/>
    </source>
</evidence>
<feature type="region of interest" description="Disordered" evidence="1">
    <location>
        <begin position="1"/>
        <end position="21"/>
    </location>
</feature>